<protein>
    <submittedName>
        <fullName evidence="1">ArsR family transcriptional regulator</fullName>
    </submittedName>
</protein>
<proteinExistence type="predicted"/>
<dbReference type="AlphaFoldDB" id="A0A3N6MF12"/>
<keyword evidence="2" id="KW-1185">Reference proteome</keyword>
<evidence type="ECO:0000313" key="2">
    <source>
        <dbReference type="Proteomes" id="UP000281431"/>
    </source>
</evidence>
<evidence type="ECO:0000313" key="1">
    <source>
        <dbReference type="EMBL" id="RQH02519.1"/>
    </source>
</evidence>
<sequence>MTECSIVDDDGLSRATCEVDELLRALADGRRRLLVSVLEARDHGWIRRERLVAILAGRDDRLTAADWRREFVHVHCPVLADLGLLEHDEQSDAVRYYRCDLVSELLALVEARADRT</sequence>
<accession>A0A3N6MF12</accession>
<dbReference type="EMBL" id="REFZ01000002">
    <property type="protein sequence ID" value="RQH02519.1"/>
    <property type="molecule type" value="Genomic_DNA"/>
</dbReference>
<reference evidence="1 2" key="1">
    <citation type="submission" date="2018-10" db="EMBL/GenBank/DDBJ databases">
        <title>Natrarchaeobius chitinivorans gen. nov., sp. nov., and Natrarchaeobius haloalkaliphilus sp. nov., alkaliphilic, chitin-utilizing haloarchaea from hypersaline alkaline lakes.</title>
        <authorList>
            <person name="Sorokin D.Y."/>
            <person name="Elcheninov A.G."/>
            <person name="Kostrikina N.A."/>
            <person name="Bale N.J."/>
            <person name="Sinninghe Damste J.S."/>
            <person name="Khijniak T.V."/>
            <person name="Kublanov I.V."/>
            <person name="Toshchakov S.V."/>
        </authorList>
    </citation>
    <scope>NUCLEOTIDE SEQUENCE [LARGE SCALE GENOMIC DNA]</scope>
    <source>
        <strain evidence="1 2">AArcht7</strain>
    </source>
</reference>
<name>A0A3N6MF12_NATCH</name>
<comment type="caution">
    <text evidence="1">The sequence shown here is derived from an EMBL/GenBank/DDBJ whole genome shotgun (WGS) entry which is preliminary data.</text>
</comment>
<gene>
    <name evidence="1" type="ORF">EA472_04245</name>
</gene>
<dbReference type="InterPro" id="IPR036388">
    <property type="entry name" value="WH-like_DNA-bd_sf"/>
</dbReference>
<organism evidence="1 2">
    <name type="scientific">Natrarchaeobius chitinivorans</name>
    <dbReference type="NCBI Taxonomy" id="1679083"/>
    <lineage>
        <taxon>Archaea</taxon>
        <taxon>Methanobacteriati</taxon>
        <taxon>Methanobacteriota</taxon>
        <taxon>Stenosarchaea group</taxon>
        <taxon>Halobacteria</taxon>
        <taxon>Halobacteriales</taxon>
        <taxon>Natrialbaceae</taxon>
        <taxon>Natrarchaeobius</taxon>
    </lineage>
</organism>
<dbReference type="Proteomes" id="UP000281431">
    <property type="component" value="Unassembled WGS sequence"/>
</dbReference>
<dbReference type="OrthoDB" id="241828at2157"/>
<dbReference type="Gene3D" id="1.10.10.10">
    <property type="entry name" value="Winged helix-like DNA-binding domain superfamily/Winged helix DNA-binding domain"/>
    <property type="match status" value="1"/>
</dbReference>